<protein>
    <submittedName>
        <fullName evidence="2">Uncharacterized protein</fullName>
    </submittedName>
</protein>
<accession>A0A4P9X3Y4</accession>
<gene>
    <name evidence="2" type="ORF">CXG81DRAFT_27525</name>
</gene>
<feature type="region of interest" description="Disordered" evidence="1">
    <location>
        <begin position="112"/>
        <end position="133"/>
    </location>
</feature>
<proteinExistence type="predicted"/>
<evidence type="ECO:0000256" key="1">
    <source>
        <dbReference type="SAM" id="MobiDB-lite"/>
    </source>
</evidence>
<name>A0A4P9X3Y4_9FUNG</name>
<keyword evidence="3" id="KW-1185">Reference proteome</keyword>
<sequence>MAMPKPHSAPGARPAYAWTAHRQAGLRFARQLEAVWTHGGLLAVQLYAGAALLSLCMVSPAYWRDSGAADGDGAGGGVCGAVLAMRGIMTALAHVALLAACARVGPQAPWPAARRARAQEEDGPSHGRRPLSQNFRAEHSEAVDVGVRWIALALMVASFVCDCLLSRPVAALQNHAPIEVTVMAPLWAVRGVTGLLASLLILAREWSWQPGGPTSWT</sequence>
<dbReference type="AlphaFoldDB" id="A0A4P9X3Y4"/>
<evidence type="ECO:0000313" key="3">
    <source>
        <dbReference type="Proteomes" id="UP000274922"/>
    </source>
</evidence>
<dbReference type="EMBL" id="ML014261">
    <property type="protein sequence ID" value="RKO99731.1"/>
    <property type="molecule type" value="Genomic_DNA"/>
</dbReference>
<dbReference type="Proteomes" id="UP000274922">
    <property type="component" value="Unassembled WGS sequence"/>
</dbReference>
<evidence type="ECO:0000313" key="2">
    <source>
        <dbReference type="EMBL" id="RKO99731.1"/>
    </source>
</evidence>
<organism evidence="2 3">
    <name type="scientific">Caulochytrium protostelioides</name>
    <dbReference type="NCBI Taxonomy" id="1555241"/>
    <lineage>
        <taxon>Eukaryota</taxon>
        <taxon>Fungi</taxon>
        <taxon>Fungi incertae sedis</taxon>
        <taxon>Chytridiomycota</taxon>
        <taxon>Chytridiomycota incertae sedis</taxon>
        <taxon>Chytridiomycetes</taxon>
        <taxon>Caulochytriales</taxon>
        <taxon>Caulochytriaceae</taxon>
        <taxon>Caulochytrium</taxon>
    </lineage>
</organism>
<reference evidence="3" key="1">
    <citation type="journal article" date="2018" name="Nat. Microbiol.">
        <title>Leveraging single-cell genomics to expand the fungal tree of life.</title>
        <authorList>
            <person name="Ahrendt S.R."/>
            <person name="Quandt C.A."/>
            <person name="Ciobanu D."/>
            <person name="Clum A."/>
            <person name="Salamov A."/>
            <person name="Andreopoulos B."/>
            <person name="Cheng J.F."/>
            <person name="Woyke T."/>
            <person name="Pelin A."/>
            <person name="Henrissat B."/>
            <person name="Reynolds N.K."/>
            <person name="Benny G.L."/>
            <person name="Smith M.E."/>
            <person name="James T.Y."/>
            <person name="Grigoriev I.V."/>
        </authorList>
    </citation>
    <scope>NUCLEOTIDE SEQUENCE [LARGE SCALE GENOMIC DNA]</scope>
    <source>
        <strain evidence="3">ATCC 52028</strain>
    </source>
</reference>